<name>U1MUR5_9MICO</name>
<gene>
    <name evidence="2" type="ORF">L332_07950</name>
</gene>
<dbReference type="AlphaFoldDB" id="U1MUR5"/>
<evidence type="ECO:0000313" key="3">
    <source>
        <dbReference type="Proteomes" id="UP000016462"/>
    </source>
</evidence>
<feature type="transmembrane region" description="Helical" evidence="1">
    <location>
        <begin position="66"/>
        <end position="86"/>
    </location>
</feature>
<proteinExistence type="predicted"/>
<sequence length="206" mass="21119">MTAASARTRLPDPLDRARALRAWLAAAGGAWALVSAPIVVAAWGGPLTSIGRLEPWRSAGAAVDDPYVVFGALSGVSFLAIGLALLPDLRRAGWGGTALAWAIIVGAAVTAVSYVSTPADAPLHALWGAEGYWLVAIGLLGVLAAWTAGRAWPRWSRALLALTLPVLVLGLLALGYYPHGPLVALALEAVALILAAPRAARDGGRA</sequence>
<organism evidence="2 3">
    <name type="scientific">Agrococcus pavilionensis RW1</name>
    <dbReference type="NCBI Taxonomy" id="1330458"/>
    <lineage>
        <taxon>Bacteria</taxon>
        <taxon>Bacillati</taxon>
        <taxon>Actinomycetota</taxon>
        <taxon>Actinomycetes</taxon>
        <taxon>Micrococcales</taxon>
        <taxon>Microbacteriaceae</taxon>
        <taxon>Agrococcus</taxon>
    </lineage>
</organism>
<protein>
    <recommendedName>
        <fullName evidence="4">DUF998 domain-containing protein</fullName>
    </recommendedName>
</protein>
<evidence type="ECO:0008006" key="4">
    <source>
        <dbReference type="Google" id="ProtNLM"/>
    </source>
</evidence>
<comment type="caution">
    <text evidence="2">The sequence shown here is derived from an EMBL/GenBank/DDBJ whole genome shotgun (WGS) entry which is preliminary data.</text>
</comment>
<keyword evidence="1" id="KW-1133">Transmembrane helix</keyword>
<evidence type="ECO:0000256" key="1">
    <source>
        <dbReference type="SAM" id="Phobius"/>
    </source>
</evidence>
<accession>U1MUR5</accession>
<feature type="transmembrane region" description="Helical" evidence="1">
    <location>
        <begin position="98"/>
        <end position="117"/>
    </location>
</feature>
<dbReference type="RefSeq" id="WP_021010453.1">
    <property type="nucleotide sequence ID" value="NZ_ASHR01000023.1"/>
</dbReference>
<dbReference type="OrthoDB" id="5006204at2"/>
<reference evidence="2 3" key="1">
    <citation type="journal article" date="2013" name="Genome Announc.">
        <title>First draft genome sequence from a member of the genus agrococcus, isolated from modern microbialites.</title>
        <authorList>
            <person name="White R.A.III."/>
            <person name="Grassa C.J."/>
            <person name="Suttle C.A."/>
        </authorList>
    </citation>
    <scope>NUCLEOTIDE SEQUENCE [LARGE SCALE GENOMIC DNA]</scope>
    <source>
        <strain evidence="2 3">RW1</strain>
    </source>
</reference>
<dbReference type="Proteomes" id="UP000016462">
    <property type="component" value="Unassembled WGS sequence"/>
</dbReference>
<keyword evidence="1" id="KW-0472">Membrane</keyword>
<dbReference type="EMBL" id="ASHR01000023">
    <property type="protein sequence ID" value="ERG64380.1"/>
    <property type="molecule type" value="Genomic_DNA"/>
</dbReference>
<feature type="transmembrane region" description="Helical" evidence="1">
    <location>
        <begin position="123"/>
        <end position="146"/>
    </location>
</feature>
<keyword evidence="3" id="KW-1185">Reference proteome</keyword>
<evidence type="ECO:0000313" key="2">
    <source>
        <dbReference type="EMBL" id="ERG64380.1"/>
    </source>
</evidence>
<feature type="transmembrane region" description="Helical" evidence="1">
    <location>
        <begin position="158"/>
        <end position="176"/>
    </location>
</feature>
<keyword evidence="1" id="KW-0812">Transmembrane</keyword>
<feature type="transmembrane region" description="Helical" evidence="1">
    <location>
        <begin position="20"/>
        <end position="46"/>
    </location>
</feature>